<sequence length="199" mass="22174">MRVTILLSVLFISSLCHAQLSGDVTVTPFIGISNSVFASSADVDYKSQQGISAGITGNYFLSESWSLRTGVMYTSMGGEEKATGREERLGYIAVPVNISLHVTKYKDLSFNFGPMFLFNTASEEMRSDNNEVEQDFITNDYDFGVNLGVGYRIPLDDRFDLYFDAQGYAGFIDVYDNVNELFEVRNFAVAVHVGTRIKL</sequence>
<dbReference type="EMBL" id="CP034549">
    <property type="protein sequence ID" value="AZQ43783.1"/>
    <property type="molecule type" value="Genomic_DNA"/>
</dbReference>
<dbReference type="InterPro" id="IPR025665">
    <property type="entry name" value="Beta-barrel_OMP_2"/>
</dbReference>
<feature type="domain" description="Outer membrane protein beta-barrel" evidence="2">
    <location>
        <begin position="22"/>
        <end position="175"/>
    </location>
</feature>
<dbReference type="Pfam" id="PF13568">
    <property type="entry name" value="OMP_b-brl_2"/>
    <property type="match status" value="1"/>
</dbReference>
<evidence type="ECO:0000313" key="4">
    <source>
        <dbReference type="Proteomes" id="UP000279600"/>
    </source>
</evidence>
<accession>A0A3S9MXK7</accession>
<dbReference type="RefSeq" id="WP_126446568.1">
    <property type="nucleotide sequence ID" value="NZ_CP034549.1"/>
</dbReference>
<dbReference type="AlphaFoldDB" id="A0A3S9MXK7"/>
<keyword evidence="1" id="KW-0732">Signal</keyword>
<feature type="signal peptide" evidence="1">
    <location>
        <begin position="1"/>
        <end position="18"/>
    </location>
</feature>
<dbReference type="KEGG" id="noj:EJ995_05900"/>
<proteinExistence type="predicted"/>
<dbReference type="Gene3D" id="2.40.160.20">
    <property type="match status" value="1"/>
</dbReference>
<evidence type="ECO:0000256" key="1">
    <source>
        <dbReference type="SAM" id="SignalP"/>
    </source>
</evidence>
<dbReference type="OrthoDB" id="947434at2"/>
<keyword evidence="4" id="KW-1185">Reference proteome</keyword>
<name>A0A3S9MXK7_9FLAO</name>
<protein>
    <submittedName>
        <fullName evidence="3">PorT family protein</fullName>
    </submittedName>
</protein>
<gene>
    <name evidence="3" type="ORF">EJ995_05900</name>
</gene>
<dbReference type="Proteomes" id="UP000279600">
    <property type="component" value="Chromosome"/>
</dbReference>
<reference evidence="3 4" key="1">
    <citation type="submission" date="2018-12" db="EMBL/GenBank/DDBJ databases">
        <title>Complete genome of Nonlabens sp. MJ115.</title>
        <authorList>
            <person name="Choi H.S."/>
            <person name="Jung J."/>
        </authorList>
    </citation>
    <scope>NUCLEOTIDE SEQUENCE [LARGE SCALE GENOMIC DNA]</scope>
    <source>
        <strain evidence="3 4">MJ115</strain>
    </source>
</reference>
<evidence type="ECO:0000313" key="3">
    <source>
        <dbReference type="EMBL" id="AZQ43783.1"/>
    </source>
</evidence>
<organism evidence="3 4">
    <name type="scientific">Nonlabens ponticola</name>
    <dbReference type="NCBI Taxonomy" id="2496866"/>
    <lineage>
        <taxon>Bacteria</taxon>
        <taxon>Pseudomonadati</taxon>
        <taxon>Bacteroidota</taxon>
        <taxon>Flavobacteriia</taxon>
        <taxon>Flavobacteriales</taxon>
        <taxon>Flavobacteriaceae</taxon>
        <taxon>Nonlabens</taxon>
    </lineage>
</organism>
<evidence type="ECO:0000259" key="2">
    <source>
        <dbReference type="Pfam" id="PF13568"/>
    </source>
</evidence>
<feature type="chain" id="PRO_5019127658" evidence="1">
    <location>
        <begin position="19"/>
        <end position="199"/>
    </location>
</feature>